<feature type="transmembrane region" description="Helical" evidence="1">
    <location>
        <begin position="190"/>
        <end position="212"/>
    </location>
</feature>
<keyword evidence="1" id="KW-0472">Membrane</keyword>
<feature type="transmembrane region" description="Helical" evidence="1">
    <location>
        <begin position="154"/>
        <end position="178"/>
    </location>
</feature>
<protein>
    <submittedName>
        <fullName evidence="2">Uncharacterized protein</fullName>
    </submittedName>
</protein>
<dbReference type="Proteomes" id="UP000708208">
    <property type="component" value="Unassembled WGS sequence"/>
</dbReference>
<evidence type="ECO:0000313" key="3">
    <source>
        <dbReference type="Proteomes" id="UP000708208"/>
    </source>
</evidence>
<dbReference type="EMBL" id="CAJVCH010281830">
    <property type="protein sequence ID" value="CAG7784740.1"/>
    <property type="molecule type" value="Genomic_DNA"/>
</dbReference>
<keyword evidence="1" id="KW-1133">Transmembrane helix</keyword>
<reference evidence="2" key="1">
    <citation type="submission" date="2021-06" db="EMBL/GenBank/DDBJ databases">
        <authorList>
            <person name="Hodson N. C."/>
            <person name="Mongue J. A."/>
            <person name="Jaron S. K."/>
        </authorList>
    </citation>
    <scope>NUCLEOTIDE SEQUENCE</scope>
</reference>
<comment type="caution">
    <text evidence="2">The sequence shown here is derived from an EMBL/GenBank/DDBJ whole genome shotgun (WGS) entry which is preliminary data.</text>
</comment>
<keyword evidence="3" id="KW-1185">Reference proteome</keyword>
<sequence length="300" mass="33844">STGRPKASTENENEDRIIFVAKEEETTVDTPVILNPLKTSSKPGEEIIFREDTKTEIMKEKSLRIKTNETAIFFRDDSTTEVIGTRSRPESTSEFPIDVRFNFPETEAPSGTTDQTTENGIFEETNSVQKVKLPNWQPSPEHLESEWNDRIQPILFSVTGISAACGILMVLVSSLMLCSSDKSCRKYAPYWIGSHVIIGVLIVICLVVMLAVCDRFNPTMLPSKDQRSKMGIKLLGIIDEAKHVCILFYIVDGSAIGMIVLLVLINLFLTIFCRQMDMYAASKERDRLLMAQAKNNERFY</sequence>
<feature type="non-terminal residue" evidence="2">
    <location>
        <position position="1"/>
    </location>
</feature>
<dbReference type="AlphaFoldDB" id="A0A8J2KE99"/>
<evidence type="ECO:0000256" key="1">
    <source>
        <dbReference type="SAM" id="Phobius"/>
    </source>
</evidence>
<organism evidence="2 3">
    <name type="scientific">Allacma fusca</name>
    <dbReference type="NCBI Taxonomy" id="39272"/>
    <lineage>
        <taxon>Eukaryota</taxon>
        <taxon>Metazoa</taxon>
        <taxon>Ecdysozoa</taxon>
        <taxon>Arthropoda</taxon>
        <taxon>Hexapoda</taxon>
        <taxon>Collembola</taxon>
        <taxon>Symphypleona</taxon>
        <taxon>Sminthuridae</taxon>
        <taxon>Allacma</taxon>
    </lineage>
</organism>
<gene>
    <name evidence="2" type="ORF">AFUS01_LOCUS23409</name>
</gene>
<feature type="transmembrane region" description="Helical" evidence="1">
    <location>
        <begin position="246"/>
        <end position="269"/>
    </location>
</feature>
<evidence type="ECO:0000313" key="2">
    <source>
        <dbReference type="EMBL" id="CAG7784740.1"/>
    </source>
</evidence>
<accession>A0A8J2KE99</accession>
<name>A0A8J2KE99_9HEXA</name>
<keyword evidence="1" id="KW-0812">Transmembrane</keyword>
<proteinExistence type="predicted"/>